<dbReference type="EMBL" id="PRDL01000001">
    <property type="protein sequence ID" value="MBE8716194.1"/>
    <property type="molecule type" value="Genomic_DNA"/>
</dbReference>
<dbReference type="SUPFAM" id="SSF54060">
    <property type="entry name" value="His-Me finger endonucleases"/>
    <property type="match status" value="1"/>
</dbReference>
<proteinExistence type="inferred from homology"/>
<dbReference type="AlphaFoldDB" id="A0A928V4X3"/>
<dbReference type="Proteomes" id="UP000652567">
    <property type="component" value="Unassembled WGS sequence"/>
</dbReference>
<dbReference type="Pfam" id="PF04231">
    <property type="entry name" value="Endonuclease_1"/>
    <property type="match status" value="1"/>
</dbReference>
<protein>
    <submittedName>
        <fullName evidence="5">Deoxyribonuclease I</fullName>
    </submittedName>
</protein>
<evidence type="ECO:0000256" key="1">
    <source>
        <dbReference type="ARBA" id="ARBA00006429"/>
    </source>
</evidence>
<comment type="similarity">
    <text evidence="1">Belongs to the EndA/NucM nuclease family.</text>
</comment>
<dbReference type="PROSITE" id="PS51257">
    <property type="entry name" value="PROKAR_LIPOPROTEIN"/>
    <property type="match status" value="1"/>
</dbReference>
<dbReference type="InterPro" id="IPR007346">
    <property type="entry name" value="Endonuclease-I"/>
</dbReference>
<dbReference type="InterPro" id="IPR044925">
    <property type="entry name" value="His-Me_finger_sf"/>
</dbReference>
<keyword evidence="3" id="KW-0378">Hydrolase</keyword>
<evidence type="ECO:0000256" key="4">
    <source>
        <dbReference type="SAM" id="SignalP"/>
    </source>
</evidence>
<dbReference type="InterPro" id="IPR035451">
    <property type="entry name" value="Ada-like_dom_sf"/>
</dbReference>
<organism evidence="5 6">
    <name type="scientific">Cellvibrio polysaccharolyticus</name>
    <dbReference type="NCBI Taxonomy" id="2082724"/>
    <lineage>
        <taxon>Bacteria</taxon>
        <taxon>Pseudomonadati</taxon>
        <taxon>Pseudomonadota</taxon>
        <taxon>Gammaproteobacteria</taxon>
        <taxon>Cellvibrionales</taxon>
        <taxon>Cellvibrionaceae</taxon>
        <taxon>Cellvibrio</taxon>
    </lineage>
</organism>
<sequence length="322" mass="36548">MFFARRSGFGRALLLCFFVVFSCLAVAQPPNSFNHAKSLLRQVYDHDARTFYCDCAISWRSGSAGTPQLKQCGYQVRKNSERANRIEWEHVVPAHTFGQQRACWRSGGRSNCTANDPVFRIMEADMHNLVPSIGEVNGDRSNFRFAMLPDTPSQYGVCDVRIDFQQRAIQPREAIRGEIARINFYMYDRYNINLSRQQEQLFMAWDKMYPVSEAEHQRHEKIMAITGIENGFVSGKKVWQRDYKPSGEGLKTVVSPKQTATKKDSPATVSAGKIRGNKNSKVYHLATGCPGYNSMKESNIVVFDSEKAAQQQGFRKAGNCRN</sequence>
<dbReference type="SUPFAM" id="SSF57884">
    <property type="entry name" value="Ada DNA repair protein, N-terminal domain (N-Ada 10)"/>
    <property type="match status" value="1"/>
</dbReference>
<dbReference type="PANTHER" id="PTHR33607:SF2">
    <property type="entry name" value="ENDONUCLEASE-1"/>
    <property type="match status" value="1"/>
</dbReference>
<keyword evidence="4" id="KW-0732">Signal</keyword>
<keyword evidence="6" id="KW-1185">Reference proteome</keyword>
<evidence type="ECO:0000313" key="6">
    <source>
        <dbReference type="Proteomes" id="UP000652567"/>
    </source>
</evidence>
<feature type="signal peptide" evidence="4">
    <location>
        <begin position="1"/>
        <end position="27"/>
    </location>
</feature>
<feature type="chain" id="PRO_5037250033" evidence="4">
    <location>
        <begin position="28"/>
        <end position="322"/>
    </location>
</feature>
<dbReference type="RefSeq" id="WP_193907083.1">
    <property type="nucleotide sequence ID" value="NZ_PRDL01000001.1"/>
</dbReference>
<evidence type="ECO:0000256" key="3">
    <source>
        <dbReference type="ARBA" id="ARBA00022801"/>
    </source>
</evidence>
<dbReference type="GO" id="GO:0016787">
    <property type="term" value="F:hydrolase activity"/>
    <property type="evidence" value="ECO:0007669"/>
    <property type="project" value="UniProtKB-KW"/>
</dbReference>
<keyword evidence="2" id="KW-0540">Nuclease</keyword>
<dbReference type="Gene3D" id="3.40.10.10">
    <property type="entry name" value="DNA Methylphosphotriester Repair Domain"/>
    <property type="match status" value="1"/>
</dbReference>
<comment type="caution">
    <text evidence="5">The sequence shown here is derived from an EMBL/GenBank/DDBJ whole genome shotgun (WGS) entry which is preliminary data.</text>
</comment>
<reference evidence="5" key="1">
    <citation type="submission" date="2018-07" db="EMBL/GenBank/DDBJ databases">
        <title>Genome assembly of strain Ka43.</title>
        <authorList>
            <person name="Kukolya J."/>
            <person name="Nagy I."/>
            <person name="Horvath B."/>
            <person name="Toth A."/>
        </authorList>
    </citation>
    <scope>NUCLEOTIDE SEQUENCE</scope>
    <source>
        <strain evidence="5">KB43</strain>
    </source>
</reference>
<evidence type="ECO:0000313" key="5">
    <source>
        <dbReference type="EMBL" id="MBE8716194.1"/>
    </source>
</evidence>
<dbReference type="PANTHER" id="PTHR33607">
    <property type="entry name" value="ENDONUCLEASE-1"/>
    <property type="match status" value="1"/>
</dbReference>
<name>A0A928V4X3_9GAMM</name>
<gene>
    <name evidence="5" type="ORF">C4F51_03225</name>
</gene>
<evidence type="ECO:0000256" key="2">
    <source>
        <dbReference type="ARBA" id="ARBA00022722"/>
    </source>
</evidence>
<dbReference type="GO" id="GO:0004518">
    <property type="term" value="F:nuclease activity"/>
    <property type="evidence" value="ECO:0007669"/>
    <property type="project" value="UniProtKB-KW"/>
</dbReference>
<accession>A0A928V4X3</accession>